<evidence type="ECO:0000256" key="2">
    <source>
        <dbReference type="ARBA" id="ARBA00008537"/>
    </source>
</evidence>
<dbReference type="NCBIfam" id="TIGR00711">
    <property type="entry name" value="efflux_EmrB"/>
    <property type="match status" value="1"/>
</dbReference>
<feature type="domain" description="Major facilitator superfamily (MFS) profile" evidence="9">
    <location>
        <begin position="21"/>
        <end position="513"/>
    </location>
</feature>
<sequence>MREKRSPIFPRRLRGWRFILLNVALGLGHMVVLFNAGSYIALMPHAAGDLGGVLPSFGTWAQTDFMIALALAFPIARWLSGRFGDYRLFVVSFVAYALASCLCARSETLRLFLPARILLGFAGGITLPIGQALLLKEYPARLRSVGLAVWALFSLMPFTIGFPVGGWIADELGWRFLFFLNVPIALAVAGITGALLYGRGFERRHFRFDFVGFSLLCVILGGLQTILNQGNDFDWFDSPFLRGMLILVLVALPCFVIWELGERHPALEIRLFAHRNFAIGVTCLTLGFLTIQGLLSLFIAQLQLLLGYSSWLAGLEFLTMVLLAAPVTAIMHEIVNGLDARPFACVNLLGFAFTLHWIGLFDKPASFDQIIWPMLLLGFFLGSFFTPLTLLTLHGLSSRRLARAAEEAGLLRIAAGAFGITLAGVVLFRRTPFHQLLLADRLGGRQFVSFDELGRFSAQLEQAGISPDALVDKLLATIKQHAAILGLNDAFLLASHLFIGLAGLVWLAAPTHRPPTRVEQLQERGAEELMEEP</sequence>
<comment type="subcellular location">
    <subcellularLocation>
        <location evidence="1">Cell membrane</location>
        <topology evidence="1">Multi-pass membrane protein</topology>
    </subcellularLocation>
</comment>
<evidence type="ECO:0000313" key="10">
    <source>
        <dbReference type="EMBL" id="WWF01555.1"/>
    </source>
</evidence>
<dbReference type="PROSITE" id="PS50850">
    <property type="entry name" value="MFS"/>
    <property type="match status" value="1"/>
</dbReference>
<keyword evidence="5 8" id="KW-0812">Transmembrane</keyword>
<evidence type="ECO:0000256" key="4">
    <source>
        <dbReference type="ARBA" id="ARBA00022475"/>
    </source>
</evidence>
<dbReference type="PANTHER" id="PTHR42718:SF9">
    <property type="entry name" value="MAJOR FACILITATOR SUPERFAMILY MULTIDRUG TRANSPORTER MFSC"/>
    <property type="match status" value="1"/>
</dbReference>
<evidence type="ECO:0000256" key="7">
    <source>
        <dbReference type="ARBA" id="ARBA00023136"/>
    </source>
</evidence>
<feature type="transmembrane region" description="Helical" evidence="8">
    <location>
        <begin position="20"/>
        <end position="40"/>
    </location>
</feature>
<proteinExistence type="inferred from homology"/>
<feature type="transmembrane region" description="Helical" evidence="8">
    <location>
        <begin position="174"/>
        <end position="198"/>
    </location>
</feature>
<dbReference type="PANTHER" id="PTHR42718">
    <property type="entry name" value="MAJOR FACILITATOR SUPERFAMILY MULTIDRUG TRANSPORTER MFSC"/>
    <property type="match status" value="1"/>
</dbReference>
<keyword evidence="7 8" id="KW-0472">Membrane</keyword>
<dbReference type="InterPro" id="IPR020846">
    <property type="entry name" value="MFS_dom"/>
</dbReference>
<gene>
    <name evidence="10" type="ORF">N4J17_13955</name>
</gene>
<keyword evidence="11" id="KW-1185">Reference proteome</keyword>
<feature type="transmembrane region" description="Helical" evidence="8">
    <location>
        <begin position="278"/>
        <end position="299"/>
    </location>
</feature>
<keyword evidence="4" id="KW-1003">Cell membrane</keyword>
<dbReference type="EMBL" id="CP104311">
    <property type="protein sequence ID" value="WWF01555.1"/>
    <property type="molecule type" value="Genomic_DNA"/>
</dbReference>
<dbReference type="SUPFAM" id="SSF103473">
    <property type="entry name" value="MFS general substrate transporter"/>
    <property type="match status" value="1"/>
</dbReference>
<evidence type="ECO:0000256" key="5">
    <source>
        <dbReference type="ARBA" id="ARBA00022692"/>
    </source>
</evidence>
<dbReference type="InterPro" id="IPR036259">
    <property type="entry name" value="MFS_trans_sf"/>
</dbReference>
<feature type="transmembrane region" description="Helical" evidence="8">
    <location>
        <begin position="239"/>
        <end position="258"/>
    </location>
</feature>
<dbReference type="RefSeq" id="WP_198322018.1">
    <property type="nucleotide sequence ID" value="NZ_CP104311.1"/>
</dbReference>
<feature type="transmembrane region" description="Helical" evidence="8">
    <location>
        <begin position="409"/>
        <end position="428"/>
    </location>
</feature>
<feature type="transmembrane region" description="Helical" evidence="8">
    <location>
        <begin position="86"/>
        <end position="105"/>
    </location>
</feature>
<dbReference type="InterPro" id="IPR011701">
    <property type="entry name" value="MFS"/>
</dbReference>
<evidence type="ECO:0000256" key="1">
    <source>
        <dbReference type="ARBA" id="ARBA00004651"/>
    </source>
</evidence>
<feature type="transmembrane region" description="Helical" evidence="8">
    <location>
        <begin position="147"/>
        <end position="168"/>
    </location>
</feature>
<dbReference type="InterPro" id="IPR004638">
    <property type="entry name" value="EmrB-like"/>
</dbReference>
<organism evidence="10 11">
    <name type="scientific">Methylococcus capsulatus</name>
    <dbReference type="NCBI Taxonomy" id="414"/>
    <lineage>
        <taxon>Bacteria</taxon>
        <taxon>Pseudomonadati</taxon>
        <taxon>Pseudomonadota</taxon>
        <taxon>Gammaproteobacteria</taxon>
        <taxon>Methylococcales</taxon>
        <taxon>Methylococcaceae</taxon>
        <taxon>Methylococcus</taxon>
    </lineage>
</organism>
<evidence type="ECO:0000256" key="8">
    <source>
        <dbReference type="SAM" id="Phobius"/>
    </source>
</evidence>
<feature type="transmembrane region" description="Helical" evidence="8">
    <location>
        <begin position="60"/>
        <end position="79"/>
    </location>
</feature>
<evidence type="ECO:0000256" key="6">
    <source>
        <dbReference type="ARBA" id="ARBA00022989"/>
    </source>
</evidence>
<feature type="transmembrane region" description="Helical" evidence="8">
    <location>
        <begin position="210"/>
        <end position="227"/>
    </location>
</feature>
<reference evidence="10 11" key="1">
    <citation type="submission" date="2022-09" db="EMBL/GenBank/DDBJ databases">
        <authorList>
            <person name="Giprobiosintez L."/>
        </authorList>
    </citation>
    <scope>NUCLEOTIDE SEQUENCE [LARGE SCALE GENOMIC DNA]</scope>
    <source>
        <strain evidence="11">VKPM-B-12549 (GBS-15)</strain>
    </source>
</reference>
<feature type="transmembrane region" description="Helical" evidence="8">
    <location>
        <begin position="117"/>
        <end position="135"/>
    </location>
</feature>
<feature type="transmembrane region" description="Helical" evidence="8">
    <location>
        <begin position="311"/>
        <end position="331"/>
    </location>
</feature>
<keyword evidence="6 8" id="KW-1133">Transmembrane helix</keyword>
<feature type="transmembrane region" description="Helical" evidence="8">
    <location>
        <begin position="371"/>
        <end position="397"/>
    </location>
</feature>
<evidence type="ECO:0000259" key="9">
    <source>
        <dbReference type="PROSITE" id="PS50850"/>
    </source>
</evidence>
<dbReference type="Proteomes" id="UP001359308">
    <property type="component" value="Chromosome"/>
</dbReference>
<comment type="similarity">
    <text evidence="2">Belongs to the major facilitator superfamily. EmrB family.</text>
</comment>
<feature type="transmembrane region" description="Helical" evidence="8">
    <location>
        <begin position="343"/>
        <end position="359"/>
    </location>
</feature>
<accession>A0ABZ2F544</accession>
<name>A0ABZ2F544_METCP</name>
<feature type="transmembrane region" description="Helical" evidence="8">
    <location>
        <begin position="490"/>
        <end position="509"/>
    </location>
</feature>
<evidence type="ECO:0000256" key="3">
    <source>
        <dbReference type="ARBA" id="ARBA00022448"/>
    </source>
</evidence>
<protein>
    <submittedName>
        <fullName evidence="10">DHA2 family efflux MFS transporter permease subunit</fullName>
    </submittedName>
</protein>
<keyword evidence="3" id="KW-0813">Transport</keyword>
<evidence type="ECO:0000313" key="11">
    <source>
        <dbReference type="Proteomes" id="UP001359308"/>
    </source>
</evidence>
<dbReference type="Gene3D" id="1.20.1250.20">
    <property type="entry name" value="MFS general substrate transporter like domains"/>
    <property type="match status" value="1"/>
</dbReference>
<dbReference type="Pfam" id="PF07690">
    <property type="entry name" value="MFS_1"/>
    <property type="match status" value="1"/>
</dbReference>